<dbReference type="RefSeq" id="WP_107897618.1">
    <property type="nucleotide sequence ID" value="NZ_PYWM01000047.1"/>
</dbReference>
<keyword evidence="2" id="KW-1185">Reference proteome</keyword>
<sequence length="66" mass="7655">MANVVEKGLLSDGEIEEIIKKIKPMIEYGLLQTTPENRDDLRQHLYELSIKTLKNVRLMEPQGLFN</sequence>
<comment type="caution">
    <text evidence="1">The sequence shown here is derived from an EMBL/GenBank/DDBJ whole genome shotgun (WGS) entry which is preliminary data.</text>
</comment>
<protein>
    <submittedName>
        <fullName evidence="1">Uncharacterized protein</fullName>
    </submittedName>
</protein>
<dbReference type="AlphaFoldDB" id="A0A4U2Z1B5"/>
<gene>
    <name evidence="1" type="ORF">FC756_12305</name>
</gene>
<evidence type="ECO:0000313" key="2">
    <source>
        <dbReference type="Proteomes" id="UP000308744"/>
    </source>
</evidence>
<organism evidence="1 2">
    <name type="scientific">Lysinibacillus mangiferihumi</name>
    <dbReference type="NCBI Taxonomy" id="1130819"/>
    <lineage>
        <taxon>Bacteria</taxon>
        <taxon>Bacillati</taxon>
        <taxon>Bacillota</taxon>
        <taxon>Bacilli</taxon>
        <taxon>Bacillales</taxon>
        <taxon>Bacillaceae</taxon>
        <taxon>Lysinibacillus</taxon>
    </lineage>
</organism>
<proteinExistence type="predicted"/>
<accession>A0A4U2Z1B5</accession>
<evidence type="ECO:0000313" key="1">
    <source>
        <dbReference type="EMBL" id="TKI67819.1"/>
    </source>
</evidence>
<dbReference type="Proteomes" id="UP000308744">
    <property type="component" value="Unassembled WGS sequence"/>
</dbReference>
<dbReference type="EMBL" id="SZPU01000043">
    <property type="protein sequence ID" value="TKI67819.1"/>
    <property type="molecule type" value="Genomic_DNA"/>
</dbReference>
<reference evidence="1 2" key="1">
    <citation type="submission" date="2019-04" db="EMBL/GenBank/DDBJ databases">
        <title>Lysinibacillus genome sequencing.</title>
        <authorList>
            <person name="Dunlap C."/>
        </authorList>
    </citation>
    <scope>NUCLEOTIDE SEQUENCE [LARGE SCALE GENOMIC DNA]</scope>
    <source>
        <strain evidence="1 2">CCTCC AB 2010389</strain>
    </source>
</reference>
<name>A0A4U2Z1B5_9BACI</name>